<dbReference type="CDD" id="cd00156">
    <property type="entry name" value="REC"/>
    <property type="match status" value="1"/>
</dbReference>
<evidence type="ECO:0000256" key="1">
    <source>
        <dbReference type="ARBA" id="ARBA00022553"/>
    </source>
</evidence>
<dbReference type="Gene3D" id="3.40.50.2300">
    <property type="match status" value="1"/>
</dbReference>
<dbReference type="PROSITE" id="PS50110">
    <property type="entry name" value="RESPONSE_REGULATORY"/>
    <property type="match status" value="1"/>
</dbReference>
<dbReference type="Gene3D" id="1.10.10.10">
    <property type="entry name" value="Winged helix-like DNA-binding domain superfamily/Winged helix DNA-binding domain"/>
    <property type="match status" value="1"/>
</dbReference>
<evidence type="ECO:0000259" key="4">
    <source>
        <dbReference type="PROSITE" id="PS50921"/>
    </source>
</evidence>
<feature type="domain" description="Response regulatory" evidence="3">
    <location>
        <begin position="11"/>
        <end position="124"/>
    </location>
</feature>
<evidence type="ECO:0000313" key="5">
    <source>
        <dbReference type="EMBL" id="MFC0350514.1"/>
    </source>
</evidence>
<comment type="caution">
    <text evidence="5">The sequence shown here is derived from an EMBL/GenBank/DDBJ whole genome shotgun (WGS) entry which is preliminary data.</text>
</comment>
<gene>
    <name evidence="5" type="ORF">ACFFJH_11895</name>
</gene>
<reference evidence="5 6" key="1">
    <citation type="submission" date="2024-09" db="EMBL/GenBank/DDBJ databases">
        <authorList>
            <person name="Sun Q."/>
            <person name="Mori K."/>
        </authorList>
    </citation>
    <scope>NUCLEOTIDE SEQUENCE [LARGE SCALE GENOMIC DNA]</scope>
    <source>
        <strain evidence="5 6">CCM 8677</strain>
    </source>
</reference>
<dbReference type="Pfam" id="PF00072">
    <property type="entry name" value="Response_reg"/>
    <property type="match status" value="1"/>
</dbReference>
<evidence type="ECO:0000256" key="2">
    <source>
        <dbReference type="PROSITE-ProRule" id="PRU00169"/>
    </source>
</evidence>
<dbReference type="SMART" id="SM01012">
    <property type="entry name" value="ANTAR"/>
    <property type="match status" value="1"/>
</dbReference>
<dbReference type="InterPro" id="IPR005561">
    <property type="entry name" value="ANTAR"/>
</dbReference>
<evidence type="ECO:0000313" key="6">
    <source>
        <dbReference type="Proteomes" id="UP001589844"/>
    </source>
</evidence>
<dbReference type="PANTHER" id="PTHR44591:SF3">
    <property type="entry name" value="RESPONSE REGULATORY DOMAIN-CONTAINING PROTEIN"/>
    <property type="match status" value="1"/>
</dbReference>
<dbReference type="PANTHER" id="PTHR44591">
    <property type="entry name" value="STRESS RESPONSE REGULATOR PROTEIN 1"/>
    <property type="match status" value="1"/>
</dbReference>
<dbReference type="PROSITE" id="PS50921">
    <property type="entry name" value="ANTAR"/>
    <property type="match status" value="1"/>
</dbReference>
<evidence type="ECO:0000259" key="3">
    <source>
        <dbReference type="PROSITE" id="PS50110"/>
    </source>
</evidence>
<dbReference type="Pfam" id="PF03861">
    <property type="entry name" value="ANTAR"/>
    <property type="match status" value="1"/>
</dbReference>
<dbReference type="SMART" id="SM00448">
    <property type="entry name" value="REC"/>
    <property type="match status" value="1"/>
</dbReference>
<dbReference type="PIRSF" id="PIRSF036382">
    <property type="entry name" value="RR_antiterm"/>
    <property type="match status" value="1"/>
</dbReference>
<name>A0ABV6IFA9_9BURK</name>
<dbReference type="InterPro" id="IPR011006">
    <property type="entry name" value="CheY-like_superfamily"/>
</dbReference>
<feature type="domain" description="ANTAR" evidence="4">
    <location>
        <begin position="130"/>
        <end position="191"/>
    </location>
</feature>
<accession>A0ABV6IFA9</accession>
<sequence>MASIDTKPVPTLLVVDDDPLALAMISTILRASAYTIFEAHNVHDAILLAQQKKFDLALLDMHMPDMSGLELAQKLEAIDGLPCMFITGASDKELVRQATDFGAVGYIVKPYDVQQIAPAVAAGLARAIDIRRLRQSESDLSNALRAARETSIAVGLLMGKYHVDRDTAFDILRQYSRSHRSKIHDVAEQLLNASELLSQFHALFKEHMPPEKK</sequence>
<dbReference type="Proteomes" id="UP001589844">
    <property type="component" value="Unassembled WGS sequence"/>
</dbReference>
<dbReference type="InterPro" id="IPR008327">
    <property type="entry name" value="Sig_transdc_resp-reg_antiterm"/>
</dbReference>
<proteinExistence type="predicted"/>
<dbReference type="SUPFAM" id="SSF52172">
    <property type="entry name" value="CheY-like"/>
    <property type="match status" value="1"/>
</dbReference>
<protein>
    <submittedName>
        <fullName evidence="5">ANTAR domain-containing response regulator</fullName>
    </submittedName>
</protein>
<dbReference type="InterPro" id="IPR036388">
    <property type="entry name" value="WH-like_DNA-bd_sf"/>
</dbReference>
<dbReference type="InterPro" id="IPR001789">
    <property type="entry name" value="Sig_transdc_resp-reg_receiver"/>
</dbReference>
<dbReference type="RefSeq" id="WP_390212883.1">
    <property type="nucleotide sequence ID" value="NZ_JBHLXJ010000013.1"/>
</dbReference>
<dbReference type="InterPro" id="IPR050595">
    <property type="entry name" value="Bact_response_regulator"/>
</dbReference>
<organism evidence="5 6">
    <name type="scientific">Undibacterium danionis</name>
    <dbReference type="NCBI Taxonomy" id="1812100"/>
    <lineage>
        <taxon>Bacteria</taxon>
        <taxon>Pseudomonadati</taxon>
        <taxon>Pseudomonadota</taxon>
        <taxon>Betaproteobacteria</taxon>
        <taxon>Burkholderiales</taxon>
        <taxon>Oxalobacteraceae</taxon>
        <taxon>Undibacterium</taxon>
    </lineage>
</organism>
<keyword evidence="6" id="KW-1185">Reference proteome</keyword>
<dbReference type="EMBL" id="JBHLXJ010000013">
    <property type="protein sequence ID" value="MFC0350514.1"/>
    <property type="molecule type" value="Genomic_DNA"/>
</dbReference>
<feature type="modified residue" description="4-aspartylphosphate" evidence="2">
    <location>
        <position position="60"/>
    </location>
</feature>
<keyword evidence="1 2" id="KW-0597">Phosphoprotein</keyword>